<feature type="domain" description="Cadherin" evidence="9">
    <location>
        <begin position="193"/>
        <end position="311"/>
    </location>
</feature>
<evidence type="ECO:0000256" key="7">
    <source>
        <dbReference type="SAM" id="Phobius"/>
    </source>
</evidence>
<evidence type="ECO:0000256" key="4">
    <source>
        <dbReference type="ARBA" id="ARBA00023136"/>
    </source>
</evidence>
<dbReference type="PRINTS" id="PR00205">
    <property type="entry name" value="CADHERIN"/>
</dbReference>
<feature type="compositionally biased region" description="Polar residues" evidence="6">
    <location>
        <begin position="537"/>
        <end position="552"/>
    </location>
</feature>
<evidence type="ECO:0000256" key="6">
    <source>
        <dbReference type="SAM" id="MobiDB-lite"/>
    </source>
</evidence>
<evidence type="ECO:0000256" key="1">
    <source>
        <dbReference type="ARBA" id="ARBA00004370"/>
    </source>
</evidence>
<reference evidence="11" key="1">
    <citation type="submission" date="2025-08" db="UniProtKB">
        <authorList>
            <consortium name="RefSeq"/>
        </authorList>
    </citation>
    <scope>IDENTIFICATION</scope>
</reference>
<feature type="domain" description="Cadherin" evidence="9">
    <location>
        <begin position="346"/>
        <end position="436"/>
    </location>
</feature>
<feature type="compositionally biased region" description="Polar residues" evidence="6">
    <location>
        <begin position="851"/>
        <end position="864"/>
    </location>
</feature>
<feature type="signal peptide" evidence="8">
    <location>
        <begin position="1"/>
        <end position="30"/>
    </location>
</feature>
<dbReference type="GO" id="GO:0005509">
    <property type="term" value="F:calcium ion binding"/>
    <property type="evidence" value="ECO:0007669"/>
    <property type="project" value="UniProtKB-UniRule"/>
</dbReference>
<evidence type="ECO:0000259" key="9">
    <source>
        <dbReference type="PROSITE" id="PS50268"/>
    </source>
</evidence>
<dbReference type="SUPFAM" id="SSF49313">
    <property type="entry name" value="Cadherin-like"/>
    <property type="match status" value="1"/>
</dbReference>
<feature type="region of interest" description="Disordered" evidence="6">
    <location>
        <begin position="501"/>
        <end position="558"/>
    </location>
</feature>
<feature type="compositionally biased region" description="Basic and acidic residues" evidence="6">
    <location>
        <begin position="873"/>
        <end position="888"/>
    </location>
</feature>
<feature type="region of interest" description="Disordered" evidence="6">
    <location>
        <begin position="1044"/>
        <end position="1116"/>
    </location>
</feature>
<gene>
    <name evidence="11" type="primary">LOC106068745</name>
</gene>
<dbReference type="PANTHER" id="PTHR24027:SF438">
    <property type="entry name" value="CADHERIN 23"/>
    <property type="match status" value="1"/>
</dbReference>
<keyword evidence="7" id="KW-0812">Transmembrane</keyword>
<feature type="compositionally biased region" description="Basic and acidic residues" evidence="6">
    <location>
        <begin position="684"/>
        <end position="695"/>
    </location>
</feature>
<feature type="region of interest" description="Disordered" evidence="6">
    <location>
        <begin position="684"/>
        <end position="806"/>
    </location>
</feature>
<evidence type="ECO:0000256" key="3">
    <source>
        <dbReference type="ARBA" id="ARBA00022837"/>
    </source>
</evidence>
<dbReference type="PROSITE" id="PS50268">
    <property type="entry name" value="CADHERIN_2"/>
    <property type="match status" value="2"/>
</dbReference>
<dbReference type="GO" id="GO:0016477">
    <property type="term" value="P:cell migration"/>
    <property type="evidence" value="ECO:0007669"/>
    <property type="project" value="TreeGrafter"/>
</dbReference>
<keyword evidence="2" id="KW-0677">Repeat</keyword>
<dbReference type="GO" id="GO:0045296">
    <property type="term" value="F:cadherin binding"/>
    <property type="evidence" value="ECO:0007669"/>
    <property type="project" value="TreeGrafter"/>
</dbReference>
<accession>A0A9U8EDU6</accession>
<feature type="compositionally biased region" description="Basic and acidic residues" evidence="6">
    <location>
        <begin position="522"/>
        <end position="535"/>
    </location>
</feature>
<keyword evidence="3 5" id="KW-0106">Calcium</keyword>
<dbReference type="Gene3D" id="2.60.40.60">
    <property type="entry name" value="Cadherins"/>
    <property type="match status" value="2"/>
</dbReference>
<feature type="compositionally biased region" description="Polar residues" evidence="6">
    <location>
        <begin position="1073"/>
        <end position="1083"/>
    </location>
</feature>
<feature type="region of interest" description="Disordered" evidence="6">
    <location>
        <begin position="851"/>
        <end position="890"/>
    </location>
</feature>
<feature type="compositionally biased region" description="Polar residues" evidence="6">
    <location>
        <begin position="504"/>
        <end position="521"/>
    </location>
</feature>
<dbReference type="GO" id="GO:0008013">
    <property type="term" value="F:beta-catenin binding"/>
    <property type="evidence" value="ECO:0007669"/>
    <property type="project" value="TreeGrafter"/>
</dbReference>
<evidence type="ECO:0000313" key="11">
    <source>
        <dbReference type="RefSeq" id="XP_013083663.2"/>
    </source>
</evidence>
<keyword evidence="8" id="KW-0732">Signal</keyword>
<dbReference type="RefSeq" id="XP_013083663.2">
    <property type="nucleotide sequence ID" value="XM_013228209.2"/>
</dbReference>
<feature type="compositionally biased region" description="Basic residues" evidence="6">
    <location>
        <begin position="1094"/>
        <end position="1106"/>
    </location>
</feature>
<dbReference type="Proteomes" id="UP001165740">
    <property type="component" value="Chromosome 2"/>
</dbReference>
<dbReference type="GO" id="GO:0031175">
    <property type="term" value="P:neuron projection development"/>
    <property type="evidence" value="ECO:0007669"/>
    <property type="project" value="TreeGrafter"/>
</dbReference>
<evidence type="ECO:0000313" key="10">
    <source>
        <dbReference type="Proteomes" id="UP001165740"/>
    </source>
</evidence>
<protein>
    <submittedName>
        <fullName evidence="11">Uncharacterized protein LOC106068745</fullName>
    </submittedName>
</protein>
<feature type="region of interest" description="Disordered" evidence="6">
    <location>
        <begin position="1212"/>
        <end position="1244"/>
    </location>
</feature>
<dbReference type="InterPro" id="IPR039808">
    <property type="entry name" value="Cadherin"/>
</dbReference>
<dbReference type="PANTHER" id="PTHR24027">
    <property type="entry name" value="CADHERIN-23"/>
    <property type="match status" value="1"/>
</dbReference>
<feature type="compositionally biased region" description="Polar residues" evidence="6">
    <location>
        <begin position="761"/>
        <end position="806"/>
    </location>
</feature>
<dbReference type="KEGG" id="bgt:106068745"/>
<sequence>MNSYTLIGSRPTTCTSVVMLLMSLQMTSLGAVKCYGKTNDTLTRKCALFCTENDCPSYCICVHDKSENNACSYLPVIPNNTLQVKETITAGTPILSINSTGSDKWTLALQRSGVVDGSIWNELSSYFKLYKFGNIYEIILDQTPDLEGIFERFAIKLKQLTVILTCKIASNPDQSHSVHLEILPVNEFAPEYKEAILKQNVSENTKLGSVILMLINLTMDRDVNPDGRELGDFGMTDYLFDAMRDGKEYFEMKDFSQGSIVVKKLLDFEALVPMNATRFYLNVSASDIHGVTTYTTLTINIVDVDDLPPEFYYSGCPVVLDKTAPCHVAYEALLSLNYIGPMTDIVPSLIHARDMDTLNTELEFSLELSAGEKLANLLHFTIDQSLGDIKVTAPFIQTTEVNLVVVAREKSFLSKSSRASLHVLVEDAMLEVLPLKNAETTTASLAYLFKGGQFYALIIHLVGGVIIVLLILLVIYLCVRLKKLSSSTIYPGDSPESAIKLRQEPNQSVNNDSLVSPTNTFKTDDHISNSKKDQLELETSGQDKTQSSSQGTIDLVDNKARRQSKTLKKHSLDLTLEANNPFSHREDTSLGNVNKSCFNGNESSTAIITYYFNGRQSAEFQSSQSLMGAQCIVPMEDKELWGRHIVSRQFNDTLLDKFRVNSANILVDQDVRSVGSLRSFSQHIKQEHDSGREGDSSSSESSTCLYSSSSTTSPEPVKFTTKEPCSKPRHSGKRVNIWRNNSKTCKAKTDSDSESLASDKCSPSETKSETSCSGKGQPTNNQSRVNTEIDQPTFSQSQYQPEALTASQKMTESKILSIMPLNQHSFIFMSDDSCSQKRDSNLATVHQKLLSSHQNADSSNQRKNSTPHRRNSLHHDLSLSHRNHDSRIKRPFSSYQRPIFNRKRRNSFHVKSNSPGLLSGSKEQSSILGTNFKHGASTISDQFRNYQKELNTSVERIPTLLNADLQSQQEDGHQKHTTLNAQFLKSALRTNSRPHTCPSETHAAENFLITLPNRPWTSEVSAARPMTSHKKSFVDVSVTRCQQTSQNATVTQKVQAPEHSPAPKEVNKDPPNKRTSSGVSFHNVTRRDISNARLPRRLNRVKKKRQDKQQTSERRISQFPVNRNEIGDSASRHRSGKGIRYSHMSPQQRPFPADLNQQEGCWPPDLSVKPRVRRLPSLEKRPIPEFPWPNPLIIQPPNEQRMPTCSSLYADTNEHLLPSEQVGRHESKTSPNARISVTEGDNTQ</sequence>
<feature type="compositionally biased region" description="Low complexity" evidence="6">
    <location>
        <begin position="696"/>
        <end position="713"/>
    </location>
</feature>
<dbReference type="AlphaFoldDB" id="A0A9U8EDU6"/>
<feature type="compositionally biased region" description="Polar residues" evidence="6">
    <location>
        <begin position="1044"/>
        <end position="1054"/>
    </location>
</feature>
<dbReference type="CDD" id="cd11304">
    <property type="entry name" value="Cadherin_repeat"/>
    <property type="match status" value="2"/>
</dbReference>
<dbReference type="GeneID" id="106068745"/>
<dbReference type="GO" id="GO:0016342">
    <property type="term" value="C:catenin complex"/>
    <property type="evidence" value="ECO:0007669"/>
    <property type="project" value="TreeGrafter"/>
</dbReference>
<feature type="compositionally biased region" description="Basic and acidic residues" evidence="6">
    <location>
        <begin position="1107"/>
        <end position="1116"/>
    </location>
</feature>
<keyword evidence="4 7" id="KW-0472">Membrane</keyword>
<feature type="region of interest" description="Disordered" evidence="6">
    <location>
        <begin position="1186"/>
        <end position="1205"/>
    </location>
</feature>
<proteinExistence type="predicted"/>
<feature type="compositionally biased region" description="Polar residues" evidence="6">
    <location>
        <begin position="909"/>
        <end position="922"/>
    </location>
</feature>
<name>A0A9U8EDU6_BIOGL</name>
<feature type="compositionally biased region" description="Basic and acidic residues" evidence="6">
    <location>
        <begin position="1061"/>
        <end position="1072"/>
    </location>
</feature>
<keyword evidence="7" id="KW-1133">Transmembrane helix</keyword>
<organism evidence="10 11">
    <name type="scientific">Biomphalaria glabrata</name>
    <name type="common">Bloodfluke planorb</name>
    <name type="synonym">Freshwater snail</name>
    <dbReference type="NCBI Taxonomy" id="6526"/>
    <lineage>
        <taxon>Eukaryota</taxon>
        <taxon>Metazoa</taxon>
        <taxon>Spiralia</taxon>
        <taxon>Lophotrochozoa</taxon>
        <taxon>Mollusca</taxon>
        <taxon>Gastropoda</taxon>
        <taxon>Heterobranchia</taxon>
        <taxon>Euthyneura</taxon>
        <taxon>Panpulmonata</taxon>
        <taxon>Hygrophila</taxon>
        <taxon>Lymnaeoidea</taxon>
        <taxon>Planorbidae</taxon>
        <taxon>Biomphalaria</taxon>
    </lineage>
</organism>
<dbReference type="InterPro" id="IPR015919">
    <property type="entry name" value="Cadherin-like_sf"/>
</dbReference>
<dbReference type="OrthoDB" id="6096059at2759"/>
<comment type="subcellular location">
    <subcellularLocation>
        <location evidence="1">Membrane</location>
    </subcellularLocation>
</comment>
<evidence type="ECO:0000256" key="2">
    <source>
        <dbReference type="ARBA" id="ARBA00022737"/>
    </source>
</evidence>
<feature type="compositionally biased region" description="Polar residues" evidence="6">
    <location>
        <begin position="1229"/>
        <end position="1244"/>
    </location>
</feature>
<evidence type="ECO:0000256" key="8">
    <source>
        <dbReference type="SAM" id="SignalP"/>
    </source>
</evidence>
<feature type="chain" id="PRO_5040783677" evidence="8">
    <location>
        <begin position="31"/>
        <end position="1244"/>
    </location>
</feature>
<keyword evidence="10" id="KW-1185">Reference proteome</keyword>
<evidence type="ECO:0000256" key="5">
    <source>
        <dbReference type="PROSITE-ProRule" id="PRU00043"/>
    </source>
</evidence>
<dbReference type="InterPro" id="IPR002126">
    <property type="entry name" value="Cadherin-like_dom"/>
</dbReference>
<feature type="transmembrane region" description="Helical" evidence="7">
    <location>
        <begin position="454"/>
        <end position="479"/>
    </location>
</feature>
<dbReference type="GO" id="GO:0007156">
    <property type="term" value="P:homophilic cell adhesion via plasma membrane adhesion molecules"/>
    <property type="evidence" value="ECO:0007669"/>
    <property type="project" value="InterPro"/>
</dbReference>
<feature type="region of interest" description="Disordered" evidence="6">
    <location>
        <begin position="903"/>
        <end position="922"/>
    </location>
</feature>
<dbReference type="SMART" id="SM00112">
    <property type="entry name" value="CA"/>
    <property type="match status" value="2"/>
</dbReference>